<dbReference type="EMBL" id="VIGI01000003">
    <property type="protein sequence ID" value="KAB8302942.1"/>
    <property type="molecule type" value="Genomic_DNA"/>
</dbReference>
<dbReference type="PANTHER" id="PTHR13144:SF0">
    <property type="entry name" value="PROTEIN TEX261"/>
    <property type="match status" value="1"/>
</dbReference>
<feature type="transmembrane region" description="Helical" evidence="6">
    <location>
        <begin position="49"/>
        <end position="71"/>
    </location>
</feature>
<dbReference type="GO" id="GO:0006888">
    <property type="term" value="P:endoplasmic reticulum to Golgi vesicle-mediated transport"/>
    <property type="evidence" value="ECO:0007669"/>
    <property type="project" value="InterPro"/>
</dbReference>
<evidence type="ECO:0000256" key="1">
    <source>
        <dbReference type="ARBA" id="ARBA00004141"/>
    </source>
</evidence>
<dbReference type="GO" id="GO:0097020">
    <property type="term" value="F:COPII receptor activity"/>
    <property type="evidence" value="ECO:0007669"/>
    <property type="project" value="InterPro"/>
</dbReference>
<dbReference type="InterPro" id="IPR007277">
    <property type="entry name" value="Svp26/Tex261"/>
</dbReference>
<evidence type="ECO:0008006" key="9">
    <source>
        <dbReference type="Google" id="ProtNLM"/>
    </source>
</evidence>
<evidence type="ECO:0000256" key="6">
    <source>
        <dbReference type="SAM" id="Phobius"/>
    </source>
</evidence>
<dbReference type="Proteomes" id="UP000326757">
    <property type="component" value="Unassembled WGS sequence"/>
</dbReference>
<evidence type="ECO:0000256" key="3">
    <source>
        <dbReference type="ARBA" id="ARBA00022692"/>
    </source>
</evidence>
<feature type="transmembrane region" description="Helical" evidence="6">
    <location>
        <begin position="92"/>
        <end position="112"/>
    </location>
</feature>
<feature type="transmembrane region" description="Helical" evidence="6">
    <location>
        <begin position="138"/>
        <end position="157"/>
    </location>
</feature>
<evidence type="ECO:0000256" key="2">
    <source>
        <dbReference type="ARBA" id="ARBA00008096"/>
    </source>
</evidence>
<protein>
    <recommendedName>
        <fullName evidence="9">Transmembrane adaptor Erv26</fullName>
    </recommendedName>
</protein>
<gene>
    <name evidence="7" type="ORF">EYC80_006258</name>
</gene>
<evidence type="ECO:0000256" key="4">
    <source>
        <dbReference type="ARBA" id="ARBA00022989"/>
    </source>
</evidence>
<dbReference type="GO" id="GO:0030134">
    <property type="term" value="C:COPII-coated ER to Golgi transport vesicle"/>
    <property type="evidence" value="ECO:0007669"/>
    <property type="project" value="TreeGrafter"/>
</dbReference>
<keyword evidence="3 6" id="KW-0812">Transmembrane</keyword>
<feature type="transmembrane region" description="Helical" evidence="6">
    <location>
        <begin position="7"/>
        <end position="29"/>
    </location>
</feature>
<comment type="caution">
    <text evidence="7">The sequence shown here is derived from an EMBL/GenBank/DDBJ whole genome shotgun (WGS) entry which is preliminary data.</text>
</comment>
<proteinExistence type="inferred from homology"/>
<evidence type="ECO:0000256" key="5">
    <source>
        <dbReference type="ARBA" id="ARBA00023136"/>
    </source>
</evidence>
<dbReference type="Pfam" id="PF04148">
    <property type="entry name" value="Erv26"/>
    <property type="match status" value="1"/>
</dbReference>
<organism evidence="7 8">
    <name type="scientific">Monilinia laxa</name>
    <name type="common">Brown rot fungus</name>
    <name type="synonym">Sclerotinia laxa</name>
    <dbReference type="NCBI Taxonomy" id="61186"/>
    <lineage>
        <taxon>Eukaryota</taxon>
        <taxon>Fungi</taxon>
        <taxon>Dikarya</taxon>
        <taxon>Ascomycota</taxon>
        <taxon>Pezizomycotina</taxon>
        <taxon>Leotiomycetes</taxon>
        <taxon>Helotiales</taxon>
        <taxon>Sclerotiniaceae</taxon>
        <taxon>Monilinia</taxon>
    </lineage>
</organism>
<comment type="subcellular location">
    <subcellularLocation>
        <location evidence="1">Membrane</location>
        <topology evidence="1">Multi-pass membrane protein</topology>
    </subcellularLocation>
</comment>
<dbReference type="GO" id="GO:0000139">
    <property type="term" value="C:Golgi membrane"/>
    <property type="evidence" value="ECO:0007669"/>
    <property type="project" value="TreeGrafter"/>
</dbReference>
<accession>A0A5N6KGW6</accession>
<dbReference type="AlphaFoldDB" id="A0A5N6KGW6"/>
<evidence type="ECO:0000313" key="8">
    <source>
        <dbReference type="Proteomes" id="UP000326757"/>
    </source>
</evidence>
<sequence length="268" mass="29794">MWILPIVGYLGVAVGFGFLTTAIASGLYYLSELVEEHTVIAKRFLTRMIYAIIGLQALLCVVDGFSFKLSLMSILSHLVYLGNMRKFPVVHLSNPLFLVSCALVVVNHYLWFRHFATGPVKTPTSIYDTSGYPDFTQIAAYFGLCVWLTPFALFVSLSASDNVLPTMGSEEPSIPGAAGKSKGKREGIAKVIIDSVRNGISELGRIAGFWKEERGCGMRNCMIDGRKTQWDCGKELRRSSVKKYHFDIMLIICHINKQALRGIFPPDL</sequence>
<keyword evidence="4 6" id="KW-1133">Transmembrane helix</keyword>
<name>A0A5N6KGW6_MONLA</name>
<dbReference type="PANTHER" id="PTHR13144">
    <property type="entry name" value="TEX261 PROTEIN"/>
    <property type="match status" value="1"/>
</dbReference>
<evidence type="ECO:0000313" key="7">
    <source>
        <dbReference type="EMBL" id="KAB8302942.1"/>
    </source>
</evidence>
<dbReference type="GO" id="GO:0005789">
    <property type="term" value="C:endoplasmic reticulum membrane"/>
    <property type="evidence" value="ECO:0007669"/>
    <property type="project" value="TreeGrafter"/>
</dbReference>
<keyword evidence="8" id="KW-1185">Reference proteome</keyword>
<comment type="similarity">
    <text evidence="2">Belongs to the SVP26 family.</text>
</comment>
<dbReference type="OrthoDB" id="28257at2759"/>
<keyword evidence="5 6" id="KW-0472">Membrane</keyword>
<reference evidence="7 8" key="1">
    <citation type="submission" date="2019-06" db="EMBL/GenBank/DDBJ databases">
        <title>Genome Sequence of the Brown Rot Fungal Pathogen Monilinia laxa.</title>
        <authorList>
            <person name="De Miccolis Angelini R.M."/>
            <person name="Landi L."/>
            <person name="Abate D."/>
            <person name="Pollastro S."/>
            <person name="Romanazzi G."/>
            <person name="Faretra F."/>
        </authorList>
    </citation>
    <scope>NUCLEOTIDE SEQUENCE [LARGE SCALE GENOMIC DNA]</scope>
    <source>
        <strain evidence="7 8">Mlax316</strain>
    </source>
</reference>